<keyword evidence="1" id="KW-1133">Transmembrane helix</keyword>
<organism evidence="2 3">
    <name type="scientific">Saccharobesus litoralis</name>
    <dbReference type="NCBI Taxonomy" id="2172099"/>
    <lineage>
        <taxon>Bacteria</taxon>
        <taxon>Pseudomonadati</taxon>
        <taxon>Pseudomonadota</taxon>
        <taxon>Gammaproteobacteria</taxon>
        <taxon>Alteromonadales</taxon>
        <taxon>Alteromonadaceae</taxon>
        <taxon>Saccharobesus</taxon>
    </lineage>
</organism>
<sequence>MPNIKPLYLICAAGILFFVLTVLSFQIWFSENQENISQAVEQGKQQALIFAKGKNQNDCLEQAIKKISECRDATCSAEHDQFLTQCFINSQYSQDLCQQAPMAEDYFGTVSWSVSQCRKRKVKNGNCPNLLNKVPKLCQLTHPKTV</sequence>
<protein>
    <submittedName>
        <fullName evidence="2">Uncharacterized protein</fullName>
    </submittedName>
</protein>
<keyword evidence="1" id="KW-0472">Membrane</keyword>
<accession>A0A2S0VS29</accession>
<keyword evidence="3" id="KW-1185">Reference proteome</keyword>
<dbReference type="Proteomes" id="UP000244441">
    <property type="component" value="Chromosome"/>
</dbReference>
<keyword evidence="1" id="KW-0812">Transmembrane</keyword>
<reference evidence="2 3" key="1">
    <citation type="submission" date="2018-01" db="EMBL/GenBank/DDBJ databases">
        <title>Genome sequence of a Cantenovulum-like bacteria.</title>
        <authorList>
            <person name="Tan W.R."/>
            <person name="Lau N.-S."/>
            <person name="Go F."/>
            <person name="Amirul A.-A.A."/>
        </authorList>
    </citation>
    <scope>NUCLEOTIDE SEQUENCE [LARGE SCALE GENOMIC DNA]</scope>
    <source>
        <strain evidence="2 3">CCB-QB4</strain>
    </source>
</reference>
<dbReference type="KEGG" id="cate:C2869_11500"/>
<proteinExistence type="predicted"/>
<evidence type="ECO:0000313" key="3">
    <source>
        <dbReference type="Proteomes" id="UP000244441"/>
    </source>
</evidence>
<dbReference type="AlphaFoldDB" id="A0A2S0VS29"/>
<feature type="transmembrane region" description="Helical" evidence="1">
    <location>
        <begin position="7"/>
        <end position="29"/>
    </location>
</feature>
<dbReference type="EMBL" id="CP026604">
    <property type="protein sequence ID" value="AWB67025.1"/>
    <property type="molecule type" value="Genomic_DNA"/>
</dbReference>
<dbReference type="RefSeq" id="WP_108603074.1">
    <property type="nucleotide sequence ID" value="NZ_CP026604.1"/>
</dbReference>
<name>A0A2S0VS29_9ALTE</name>
<dbReference type="OrthoDB" id="6387888at2"/>
<evidence type="ECO:0000313" key="2">
    <source>
        <dbReference type="EMBL" id="AWB67025.1"/>
    </source>
</evidence>
<evidence type="ECO:0000256" key="1">
    <source>
        <dbReference type="SAM" id="Phobius"/>
    </source>
</evidence>
<gene>
    <name evidence="2" type="ORF">C2869_11500</name>
</gene>